<dbReference type="SMART" id="SM00159">
    <property type="entry name" value="PTX"/>
    <property type="match status" value="1"/>
</dbReference>
<accession>A0AA47M4N0</accession>
<comment type="caution">
    <text evidence="8">The sequence shown here is derived from an EMBL/GenBank/DDBJ whole genome shotgun (WGS) entry which is preliminary data.</text>
</comment>
<keyword evidence="3" id="KW-0106">Calcium</keyword>
<dbReference type="AlphaFoldDB" id="A0AA47M4N0"/>
<protein>
    <submittedName>
        <fullName evidence="8">Neuronal pentraxin-2</fullName>
    </submittedName>
</protein>
<keyword evidence="5" id="KW-0325">Glycoprotein</keyword>
<evidence type="ECO:0000259" key="7">
    <source>
        <dbReference type="PROSITE" id="PS51828"/>
    </source>
</evidence>
<keyword evidence="2" id="KW-0479">Metal-binding</keyword>
<dbReference type="GO" id="GO:0046872">
    <property type="term" value="F:metal ion binding"/>
    <property type="evidence" value="ECO:0007669"/>
    <property type="project" value="UniProtKB-KW"/>
</dbReference>
<reference evidence="8" key="1">
    <citation type="journal article" date="2023" name="Front. Mar. Sci.">
        <title>A new Merluccius polli reference genome to investigate the effects of global change in West African waters.</title>
        <authorList>
            <person name="Mateo J.L."/>
            <person name="Blanco-Fernandez C."/>
            <person name="Garcia-Vazquez E."/>
            <person name="Machado-Schiaffino G."/>
        </authorList>
    </citation>
    <scope>NUCLEOTIDE SEQUENCE</scope>
    <source>
        <strain evidence="8">C29</strain>
        <tissue evidence="8">Fin</tissue>
    </source>
</reference>
<evidence type="ECO:0000313" key="8">
    <source>
        <dbReference type="EMBL" id="KAK0133572.1"/>
    </source>
</evidence>
<dbReference type="PROSITE" id="PS51828">
    <property type="entry name" value="PTX_2"/>
    <property type="match status" value="1"/>
</dbReference>
<evidence type="ECO:0000313" key="9">
    <source>
        <dbReference type="Proteomes" id="UP001174136"/>
    </source>
</evidence>
<gene>
    <name evidence="8" type="primary">NPTX2</name>
    <name evidence="8" type="ORF">N1851_030897</name>
</gene>
<organism evidence="8 9">
    <name type="scientific">Merluccius polli</name>
    <name type="common">Benguela hake</name>
    <name type="synonym">Merluccius cadenati</name>
    <dbReference type="NCBI Taxonomy" id="89951"/>
    <lineage>
        <taxon>Eukaryota</taxon>
        <taxon>Metazoa</taxon>
        <taxon>Chordata</taxon>
        <taxon>Craniata</taxon>
        <taxon>Vertebrata</taxon>
        <taxon>Euteleostomi</taxon>
        <taxon>Actinopterygii</taxon>
        <taxon>Neopterygii</taxon>
        <taxon>Teleostei</taxon>
        <taxon>Neoteleostei</taxon>
        <taxon>Acanthomorphata</taxon>
        <taxon>Zeiogadaria</taxon>
        <taxon>Gadariae</taxon>
        <taxon>Gadiformes</taxon>
        <taxon>Gadoidei</taxon>
        <taxon>Merlucciidae</taxon>
        <taxon>Merluccius</taxon>
    </lineage>
</organism>
<name>A0AA47M4N0_MERPO</name>
<keyword evidence="9" id="KW-1185">Reference proteome</keyword>
<proteinExistence type="predicted"/>
<evidence type="ECO:0000256" key="5">
    <source>
        <dbReference type="ARBA" id="ARBA00023180"/>
    </source>
</evidence>
<dbReference type="SUPFAM" id="SSF49899">
    <property type="entry name" value="Concanavalin A-like lectins/glucanases"/>
    <property type="match status" value="1"/>
</dbReference>
<feature type="domain" description="Pentraxin (PTX)" evidence="7">
    <location>
        <begin position="24"/>
        <end position="253"/>
    </location>
</feature>
<evidence type="ECO:0000256" key="6">
    <source>
        <dbReference type="PROSITE-ProRule" id="PRU01172"/>
    </source>
</evidence>
<evidence type="ECO:0000256" key="4">
    <source>
        <dbReference type="ARBA" id="ARBA00023157"/>
    </source>
</evidence>
<sequence length="261" mass="27955">MALNVLVDCSVFTSSSSSHLSFPEGFRVAFPSRTNYMYARVRASLPQLRALTTCLWLRSTERGPVGTPLSYAVPGQPNELVLLHGPCLALELLVNDKVAQLPLNLTRGSWQHMCVSWSQKGGAWQAYQGGRLRGEGHGLAPGHHLRAGGQLVLGQEQVWKGGEGTIAQSACARVWLVGACAHSERDSPGGGFDSTQALVGELAQVGIWDRVLTPGQVASLARCGRVAQGSLTSWTESEVEVYRGATKHPGEPCSKHSQSSQ</sequence>
<dbReference type="Pfam" id="PF00354">
    <property type="entry name" value="Pentaxin"/>
    <property type="match status" value="2"/>
</dbReference>
<dbReference type="PRINTS" id="PR00895">
    <property type="entry name" value="PENTAXIN"/>
</dbReference>
<keyword evidence="4" id="KW-1015">Disulfide bond</keyword>
<dbReference type="PANTHER" id="PTHR19277">
    <property type="entry name" value="PENTRAXIN"/>
    <property type="match status" value="1"/>
</dbReference>
<comment type="cofactor">
    <cofactor evidence="1">
        <name>Ca(2+)</name>
        <dbReference type="ChEBI" id="CHEBI:29108"/>
    </cofactor>
</comment>
<dbReference type="Proteomes" id="UP001174136">
    <property type="component" value="Unassembled WGS sequence"/>
</dbReference>
<dbReference type="InterPro" id="IPR051360">
    <property type="entry name" value="Neuronal_Pentraxin_Related"/>
</dbReference>
<evidence type="ECO:0000256" key="3">
    <source>
        <dbReference type="ARBA" id="ARBA00022837"/>
    </source>
</evidence>
<dbReference type="InterPro" id="IPR001759">
    <property type="entry name" value="PTX_dom"/>
</dbReference>
<evidence type="ECO:0000256" key="1">
    <source>
        <dbReference type="ARBA" id="ARBA00001913"/>
    </source>
</evidence>
<dbReference type="InterPro" id="IPR013320">
    <property type="entry name" value="ConA-like_dom_sf"/>
</dbReference>
<evidence type="ECO:0000256" key="2">
    <source>
        <dbReference type="ARBA" id="ARBA00022723"/>
    </source>
</evidence>
<dbReference type="EMBL" id="JAOPHQ010005980">
    <property type="protein sequence ID" value="KAK0133572.1"/>
    <property type="molecule type" value="Genomic_DNA"/>
</dbReference>
<comment type="caution">
    <text evidence="6">Lacks conserved residue(s) required for the propagation of feature annotation.</text>
</comment>
<dbReference type="Gene3D" id="2.60.120.200">
    <property type="match status" value="1"/>
</dbReference>
<dbReference type="PANTHER" id="PTHR19277:SF162">
    <property type="entry name" value="NEURONAL PENTRAXIN RECEPTOR"/>
    <property type="match status" value="1"/>
</dbReference>